<proteinExistence type="predicted"/>
<evidence type="ECO:0000313" key="2">
    <source>
        <dbReference type="Proteomes" id="UP000094527"/>
    </source>
</evidence>
<accession>A0A1D2M2N6</accession>
<dbReference type="AlphaFoldDB" id="A0A1D2M2N6"/>
<sequence>MFYEGGMPKQIVVDFKKNTFTDVVEDEEDLMKIPTLKSLVVAPRQPGKLIREFLSTEWMVAKNYYNPLHLESLYWWYDMALQNISPRGDHDLFLPPTTPVKNVLRALKDTENSPQENDLIETICHHTFGVIDSTATFFQLETLLQKFHWVIKVHRVTYYANENESKSTEDVIGVINLADFINYKRAVEAHHLSEYGMAMSDGIPSIVWVENFAEFSNASDNKTTTV</sequence>
<dbReference type="EMBL" id="LJIJ01005905">
    <property type="protein sequence ID" value="ODM87202.1"/>
    <property type="molecule type" value="Genomic_DNA"/>
</dbReference>
<reference evidence="1 2" key="1">
    <citation type="journal article" date="2016" name="Genome Biol. Evol.">
        <title>Gene Family Evolution Reflects Adaptation to Soil Environmental Stressors in the Genome of the Collembolan Orchesella cincta.</title>
        <authorList>
            <person name="Faddeeva-Vakhrusheva A."/>
            <person name="Derks M.F."/>
            <person name="Anvar S.Y."/>
            <person name="Agamennone V."/>
            <person name="Suring W."/>
            <person name="Smit S."/>
            <person name="van Straalen N.M."/>
            <person name="Roelofs D."/>
        </authorList>
    </citation>
    <scope>NUCLEOTIDE SEQUENCE [LARGE SCALE GENOMIC DNA]</scope>
    <source>
        <tissue evidence="1">Mixed pool</tissue>
    </source>
</reference>
<comment type="caution">
    <text evidence="1">The sequence shown here is derived from an EMBL/GenBank/DDBJ whole genome shotgun (WGS) entry which is preliminary data.</text>
</comment>
<protein>
    <submittedName>
        <fullName evidence="1">Cystathionine beta-synthase</fullName>
    </submittedName>
</protein>
<organism evidence="1 2">
    <name type="scientific">Orchesella cincta</name>
    <name type="common">Springtail</name>
    <name type="synonym">Podura cincta</name>
    <dbReference type="NCBI Taxonomy" id="48709"/>
    <lineage>
        <taxon>Eukaryota</taxon>
        <taxon>Metazoa</taxon>
        <taxon>Ecdysozoa</taxon>
        <taxon>Arthropoda</taxon>
        <taxon>Hexapoda</taxon>
        <taxon>Collembola</taxon>
        <taxon>Entomobryomorpha</taxon>
        <taxon>Entomobryoidea</taxon>
        <taxon>Orchesellidae</taxon>
        <taxon>Orchesellinae</taxon>
        <taxon>Orchesella</taxon>
    </lineage>
</organism>
<dbReference type="Proteomes" id="UP000094527">
    <property type="component" value="Unassembled WGS sequence"/>
</dbReference>
<evidence type="ECO:0000313" key="1">
    <source>
        <dbReference type="EMBL" id="ODM87202.1"/>
    </source>
</evidence>
<keyword evidence="2" id="KW-1185">Reference proteome</keyword>
<name>A0A1D2M2N6_ORCCI</name>
<feature type="non-terminal residue" evidence="1">
    <location>
        <position position="226"/>
    </location>
</feature>
<gene>
    <name evidence="1" type="ORF">Ocin01_19479</name>
</gene>